<reference evidence="2" key="1">
    <citation type="journal article" date="2022" name="bioRxiv">
        <title>Sequencing and chromosome-scale assembly of the giantPleurodeles waltlgenome.</title>
        <authorList>
            <person name="Brown T."/>
            <person name="Elewa A."/>
            <person name="Iarovenko S."/>
            <person name="Subramanian E."/>
            <person name="Araus A.J."/>
            <person name="Petzold A."/>
            <person name="Susuki M."/>
            <person name="Suzuki K.-i.T."/>
            <person name="Hayashi T."/>
            <person name="Toyoda A."/>
            <person name="Oliveira C."/>
            <person name="Osipova E."/>
            <person name="Leigh N.D."/>
            <person name="Simon A."/>
            <person name="Yun M.H."/>
        </authorList>
    </citation>
    <scope>NUCLEOTIDE SEQUENCE</scope>
    <source>
        <strain evidence="2">20211129_DDA</strain>
        <tissue evidence="2">Liver</tissue>
    </source>
</reference>
<keyword evidence="3" id="KW-1185">Reference proteome</keyword>
<evidence type="ECO:0000313" key="3">
    <source>
        <dbReference type="Proteomes" id="UP001066276"/>
    </source>
</evidence>
<dbReference type="AlphaFoldDB" id="A0AAV7NKR5"/>
<name>A0AAV7NKR5_PLEWA</name>
<proteinExistence type="predicted"/>
<protein>
    <submittedName>
        <fullName evidence="2">Uncharacterized protein</fullName>
    </submittedName>
</protein>
<comment type="caution">
    <text evidence="2">The sequence shown here is derived from an EMBL/GenBank/DDBJ whole genome shotgun (WGS) entry which is preliminary data.</text>
</comment>
<dbReference type="Proteomes" id="UP001066276">
    <property type="component" value="Chromosome 8"/>
</dbReference>
<dbReference type="EMBL" id="JANPWB010000012">
    <property type="protein sequence ID" value="KAJ1116099.1"/>
    <property type="molecule type" value="Genomic_DNA"/>
</dbReference>
<evidence type="ECO:0000256" key="1">
    <source>
        <dbReference type="SAM" id="Coils"/>
    </source>
</evidence>
<sequence>MSPQCSAKKYATLKDIFAKPLSKKSDQSGEELPPAKALEDIATLKQAIAVDEKGIGPDLGKLGQRINFLEQITHSRAEVLEEYRHELLELQDKNLEFQYQLEHLENRSHRLNIRIQGVPLQAMLGNLEDSHSPISRCGSGPCRSAHYP</sequence>
<evidence type="ECO:0000313" key="2">
    <source>
        <dbReference type="EMBL" id="KAJ1116099.1"/>
    </source>
</evidence>
<gene>
    <name evidence="2" type="ORF">NDU88_004318</name>
</gene>
<keyword evidence="1" id="KW-0175">Coiled coil</keyword>
<organism evidence="2 3">
    <name type="scientific">Pleurodeles waltl</name>
    <name type="common">Iberian ribbed newt</name>
    <dbReference type="NCBI Taxonomy" id="8319"/>
    <lineage>
        <taxon>Eukaryota</taxon>
        <taxon>Metazoa</taxon>
        <taxon>Chordata</taxon>
        <taxon>Craniata</taxon>
        <taxon>Vertebrata</taxon>
        <taxon>Euteleostomi</taxon>
        <taxon>Amphibia</taxon>
        <taxon>Batrachia</taxon>
        <taxon>Caudata</taxon>
        <taxon>Salamandroidea</taxon>
        <taxon>Salamandridae</taxon>
        <taxon>Pleurodelinae</taxon>
        <taxon>Pleurodeles</taxon>
    </lineage>
</organism>
<accession>A0AAV7NKR5</accession>
<feature type="coiled-coil region" evidence="1">
    <location>
        <begin position="80"/>
        <end position="107"/>
    </location>
</feature>